<dbReference type="AlphaFoldDB" id="A0A1H2IPU7"/>
<name>A0A1H2IPU7_9PSED</name>
<dbReference type="Proteomes" id="UP000548707">
    <property type="component" value="Unassembled WGS sequence"/>
</dbReference>
<reference evidence="2 5" key="2">
    <citation type="journal article" date="2020" name="Front. Microbiol.">
        <title>Genetic Organization of the aprX-lipA2 Operon Affects the Proteolytic Potential of Pseudomonas Species in Milk.</title>
        <authorList>
            <person name="Maier C."/>
            <person name="Huptas C."/>
            <person name="von Neubeck M."/>
            <person name="Scherer S."/>
            <person name="Wenning M."/>
            <person name="Lucking G."/>
        </authorList>
    </citation>
    <scope>NUCLEOTIDE SEQUENCE [LARGE SCALE GENOMIC DNA]</scope>
    <source>
        <strain evidence="2 5">WS 5114</strain>
    </source>
</reference>
<keyword evidence="1" id="KW-0732">Signal</keyword>
<accession>A0A1H2IPU7</accession>
<feature type="chain" id="PRO_5009276847" description="Adhesin" evidence="1">
    <location>
        <begin position="19"/>
        <end position="154"/>
    </location>
</feature>
<dbReference type="Proteomes" id="UP000182476">
    <property type="component" value="Chromosome I"/>
</dbReference>
<sequence length="154" mass="17058">MKKYLLLAGVLLASQAHSAPSYVVDLKLITPKRTTSDRIDSNAPYYSKEGQTRNYVELVCEGNKKILRSTPVFDGTTIDGLSKENELSIIIESSTVIDKSEEIGKISKSQCITIRPDIKTNKLTAKIPLTATAESKKIDLGDGYSIQYEVHQKH</sequence>
<dbReference type="RefSeq" id="WP_010458001.1">
    <property type="nucleotide sequence ID" value="NZ_JAAQXV010000007.1"/>
</dbReference>
<evidence type="ECO:0000256" key="1">
    <source>
        <dbReference type="SAM" id="SignalP"/>
    </source>
</evidence>
<dbReference type="EMBL" id="JAAQXV010000007">
    <property type="protein sequence ID" value="NMZ81941.1"/>
    <property type="molecule type" value="Genomic_DNA"/>
</dbReference>
<proteinExistence type="predicted"/>
<protein>
    <recommendedName>
        <fullName evidence="6">Adhesin</fullName>
    </recommendedName>
</protein>
<reference evidence="3 4" key="1">
    <citation type="submission" date="2016-10" db="EMBL/GenBank/DDBJ databases">
        <authorList>
            <person name="Varghese N."/>
            <person name="Submissions S."/>
        </authorList>
    </citation>
    <scope>NUCLEOTIDE SEQUENCE [LARGE SCALE GENOMIC DNA]</scope>
    <source>
        <strain evidence="3 4">LMG 21607</strain>
    </source>
</reference>
<evidence type="ECO:0000313" key="3">
    <source>
        <dbReference type="EMBL" id="SDU46174.1"/>
    </source>
</evidence>
<evidence type="ECO:0000313" key="2">
    <source>
        <dbReference type="EMBL" id="NMZ81941.1"/>
    </source>
</evidence>
<organism evidence="2 5">
    <name type="scientific">Pseudomonas mandelii</name>
    <dbReference type="NCBI Taxonomy" id="75612"/>
    <lineage>
        <taxon>Bacteria</taxon>
        <taxon>Pseudomonadati</taxon>
        <taxon>Pseudomonadota</taxon>
        <taxon>Gammaproteobacteria</taxon>
        <taxon>Pseudomonadales</taxon>
        <taxon>Pseudomonadaceae</taxon>
        <taxon>Pseudomonas</taxon>
    </lineage>
</organism>
<dbReference type="EMBL" id="LT629796">
    <property type="protein sequence ID" value="SDU46174.1"/>
    <property type="molecule type" value="Genomic_DNA"/>
</dbReference>
<feature type="signal peptide" evidence="1">
    <location>
        <begin position="1"/>
        <end position="18"/>
    </location>
</feature>
<keyword evidence="4" id="KW-1185">Reference proteome</keyword>
<reference evidence="2" key="3">
    <citation type="submission" date="2020-03" db="EMBL/GenBank/DDBJ databases">
        <authorList>
            <person name="Maier C."/>
            <person name="Huptas C."/>
            <person name="von Neubeck M."/>
            <person name="Scherer S."/>
            <person name="Wenning M."/>
            <person name="Lucking G."/>
        </authorList>
    </citation>
    <scope>NUCLEOTIDE SEQUENCE</scope>
    <source>
        <strain evidence="2">WS 5114</strain>
    </source>
</reference>
<evidence type="ECO:0000313" key="5">
    <source>
        <dbReference type="Proteomes" id="UP000548707"/>
    </source>
</evidence>
<evidence type="ECO:0000313" key="4">
    <source>
        <dbReference type="Proteomes" id="UP000182476"/>
    </source>
</evidence>
<dbReference type="GeneID" id="46430378"/>
<evidence type="ECO:0008006" key="6">
    <source>
        <dbReference type="Google" id="ProtNLM"/>
    </source>
</evidence>
<gene>
    <name evidence="2" type="ORF">HBO26_21895</name>
    <name evidence="3" type="ORF">SAMN04489801_3321</name>
</gene>